<dbReference type="Gene3D" id="2.30.30.110">
    <property type="match status" value="1"/>
</dbReference>
<dbReference type="InterPro" id="IPR003477">
    <property type="entry name" value="PemK-like"/>
</dbReference>
<evidence type="ECO:0000313" key="3">
    <source>
        <dbReference type="EMBL" id="KRN81598.1"/>
    </source>
</evidence>
<dbReference type="RefSeq" id="WP_010499718.1">
    <property type="nucleotide sequence ID" value="NZ_JBHUGU010000005.1"/>
</dbReference>
<dbReference type="EMBL" id="JQBK01000064">
    <property type="protein sequence ID" value="KRN81598.1"/>
    <property type="molecule type" value="Genomic_DNA"/>
</dbReference>
<evidence type="ECO:0000256" key="2">
    <source>
        <dbReference type="ARBA" id="ARBA00022649"/>
    </source>
</evidence>
<dbReference type="InterPro" id="IPR011067">
    <property type="entry name" value="Plasmid_toxin/cell-grow_inhib"/>
</dbReference>
<dbReference type="AlphaFoldDB" id="A0A0R2JWU5"/>
<name>A0A0R2JWU5_9LACO</name>
<evidence type="ECO:0000313" key="4">
    <source>
        <dbReference type="Proteomes" id="UP000051491"/>
    </source>
</evidence>
<dbReference type="PATRIC" id="fig|89059.3.peg.1948"/>
<proteinExistence type="inferred from homology"/>
<keyword evidence="2" id="KW-1277">Toxin-antitoxin system</keyword>
<organism evidence="3 4">
    <name type="scientific">Ligilactobacillus acidipiscis</name>
    <dbReference type="NCBI Taxonomy" id="89059"/>
    <lineage>
        <taxon>Bacteria</taxon>
        <taxon>Bacillati</taxon>
        <taxon>Bacillota</taxon>
        <taxon>Bacilli</taxon>
        <taxon>Lactobacillales</taxon>
        <taxon>Lactobacillaceae</taxon>
        <taxon>Ligilactobacillus</taxon>
    </lineage>
</organism>
<dbReference type="Proteomes" id="UP000051491">
    <property type="component" value="Unassembled WGS sequence"/>
</dbReference>
<protein>
    <submittedName>
        <fullName evidence="3">Cell growth regulatory protein</fullName>
    </submittedName>
</protein>
<evidence type="ECO:0000256" key="1">
    <source>
        <dbReference type="ARBA" id="ARBA00007521"/>
    </source>
</evidence>
<reference evidence="3 4" key="1">
    <citation type="journal article" date="2015" name="Genome Announc.">
        <title>Expanding the biotechnology potential of lactobacilli through comparative genomics of 213 strains and associated genera.</title>
        <authorList>
            <person name="Sun Z."/>
            <person name="Harris H.M."/>
            <person name="McCann A."/>
            <person name="Guo C."/>
            <person name="Argimon S."/>
            <person name="Zhang W."/>
            <person name="Yang X."/>
            <person name="Jeffery I.B."/>
            <person name="Cooney J.C."/>
            <person name="Kagawa T.F."/>
            <person name="Liu W."/>
            <person name="Song Y."/>
            <person name="Salvetti E."/>
            <person name="Wrobel A."/>
            <person name="Rasinkangas P."/>
            <person name="Parkhill J."/>
            <person name="Rea M.C."/>
            <person name="O'Sullivan O."/>
            <person name="Ritari J."/>
            <person name="Douillard F.P."/>
            <person name="Paul Ross R."/>
            <person name="Yang R."/>
            <person name="Briner A.E."/>
            <person name="Felis G.E."/>
            <person name="de Vos W.M."/>
            <person name="Barrangou R."/>
            <person name="Klaenhammer T.R."/>
            <person name="Caufield P.W."/>
            <person name="Cui Y."/>
            <person name="Zhang H."/>
            <person name="O'Toole P.W."/>
        </authorList>
    </citation>
    <scope>NUCLEOTIDE SEQUENCE [LARGE SCALE GENOMIC DNA]</scope>
    <source>
        <strain evidence="3 4">DSM 15353</strain>
    </source>
</reference>
<comment type="caution">
    <text evidence="3">The sequence shown here is derived from an EMBL/GenBank/DDBJ whole genome shotgun (WGS) entry which is preliminary data.</text>
</comment>
<accession>A0A0R2JWU5</accession>
<dbReference type="OrthoDB" id="9808744at2"/>
<dbReference type="SUPFAM" id="SSF50118">
    <property type="entry name" value="Cell growth inhibitor/plasmid maintenance toxic component"/>
    <property type="match status" value="1"/>
</dbReference>
<dbReference type="GO" id="GO:0003677">
    <property type="term" value="F:DNA binding"/>
    <property type="evidence" value="ECO:0007669"/>
    <property type="project" value="InterPro"/>
</dbReference>
<dbReference type="Pfam" id="PF02452">
    <property type="entry name" value="PemK_toxin"/>
    <property type="match status" value="1"/>
</dbReference>
<gene>
    <name evidence="3" type="ORF">IV43_GL001830</name>
</gene>
<comment type="similarity">
    <text evidence="1">Belongs to the PemK/MazF family.</text>
</comment>
<sequence length="122" mass="13564">MFGNNNFPHQGDLIWIDAEPHAGHEYGGHNKNNNNIRRPMLVISSDVYNARTGMVVGFPITSKLPHNFPTALKISGSKIHGYAVLSNLLGYDYTARHGEVVDHLNKALKTKALEAIRDIFNV</sequence>